<name>A0A1Y2CMI1_9FUNG</name>
<feature type="transmembrane region" description="Helical" evidence="2">
    <location>
        <begin position="409"/>
        <end position="430"/>
    </location>
</feature>
<keyword evidence="2" id="KW-0472">Membrane</keyword>
<reference evidence="3 4" key="1">
    <citation type="submission" date="2016-07" db="EMBL/GenBank/DDBJ databases">
        <title>Pervasive Adenine N6-methylation of Active Genes in Fungi.</title>
        <authorList>
            <consortium name="DOE Joint Genome Institute"/>
            <person name="Mondo S.J."/>
            <person name="Dannebaum R.O."/>
            <person name="Kuo R.C."/>
            <person name="Labutti K."/>
            <person name="Haridas S."/>
            <person name="Kuo A."/>
            <person name="Salamov A."/>
            <person name="Ahrendt S.R."/>
            <person name="Lipzen A."/>
            <person name="Sullivan W."/>
            <person name="Andreopoulos W.B."/>
            <person name="Clum A."/>
            <person name="Lindquist E."/>
            <person name="Daum C."/>
            <person name="Ramamoorthy G.K."/>
            <person name="Gryganskyi A."/>
            <person name="Culley D."/>
            <person name="Magnuson J.K."/>
            <person name="James T.Y."/>
            <person name="O'Malley M.A."/>
            <person name="Stajich J.E."/>
            <person name="Spatafora J.W."/>
            <person name="Visel A."/>
            <person name="Grigoriev I.V."/>
        </authorList>
    </citation>
    <scope>NUCLEOTIDE SEQUENCE [LARGE SCALE GENOMIC DNA]</scope>
    <source>
        <strain evidence="3 4">JEL800</strain>
    </source>
</reference>
<gene>
    <name evidence="3" type="ORF">BCR33DRAFT_848269</name>
</gene>
<keyword evidence="4" id="KW-1185">Reference proteome</keyword>
<dbReference type="PANTHER" id="PTHR38360:SF1">
    <property type="entry name" value="F12P19.7"/>
    <property type="match status" value="1"/>
</dbReference>
<keyword evidence="2" id="KW-0812">Transmembrane</keyword>
<dbReference type="Proteomes" id="UP000193642">
    <property type="component" value="Unassembled WGS sequence"/>
</dbReference>
<evidence type="ECO:0000256" key="1">
    <source>
        <dbReference type="SAM" id="MobiDB-lite"/>
    </source>
</evidence>
<proteinExistence type="predicted"/>
<feature type="region of interest" description="Disordered" evidence="1">
    <location>
        <begin position="380"/>
        <end position="400"/>
    </location>
</feature>
<protein>
    <submittedName>
        <fullName evidence="3">Uncharacterized protein</fullName>
    </submittedName>
</protein>
<evidence type="ECO:0000313" key="3">
    <source>
        <dbReference type="EMBL" id="ORY48248.1"/>
    </source>
</evidence>
<dbReference type="PANTHER" id="PTHR38360">
    <property type="entry name" value="OS03G0120000 PROTEIN"/>
    <property type="match status" value="1"/>
</dbReference>
<dbReference type="STRING" id="329046.A0A1Y2CMI1"/>
<keyword evidence="2" id="KW-1133">Transmembrane helix</keyword>
<feature type="compositionally biased region" description="Low complexity" evidence="1">
    <location>
        <begin position="389"/>
        <end position="400"/>
    </location>
</feature>
<sequence>MSCPFSGTTDPFSTLQIPVQYAKLFSLSIAPYTATLTYGSSTLVLSACNNPNPPANSLKVPVSFVSITGDSVLGFVERLGKLNTVSRIVKEVATSACALGLSQAALASNTSVSSATFGPGGIDVSALIAQEASPLARADWLTFFDAFYAFQGNSPSVLKQIQTKYQCVAQKVTAYRNTGGGLPTVLVAQADLTSNNIVAVSNPSFWRVILTDAGEYQVRAGSAIPQFAVDKSTFLTLAKTADVLLEVTPDLGVNFDIALFSKVYGLRSEDPGYPFLGGFNSQVWRYDRRTASGYDDYFQSGPSQPDILLQDLLEIWSPKYNPSASVTQSYFMRNIFYDASYHQVMYSECPADASLVIPAVPCTDSNKFLPSIGRFASNNAGGSGGGSSDGSTTGTPTPNNTSGSGGFNLAALVGSLFAVALFLLLIFYLYRKYGHLVVTGPGNQSWIQESVQKRRFFRMVEEDEDRLQRQSGIELETRRGQGKGRVGWRREGGGMPVLDGDE</sequence>
<dbReference type="EMBL" id="MCGO01000012">
    <property type="protein sequence ID" value="ORY48248.1"/>
    <property type="molecule type" value="Genomic_DNA"/>
</dbReference>
<feature type="region of interest" description="Disordered" evidence="1">
    <location>
        <begin position="476"/>
        <end position="502"/>
    </location>
</feature>
<dbReference type="AlphaFoldDB" id="A0A1Y2CMI1"/>
<organism evidence="3 4">
    <name type="scientific">Rhizoclosmatium globosum</name>
    <dbReference type="NCBI Taxonomy" id="329046"/>
    <lineage>
        <taxon>Eukaryota</taxon>
        <taxon>Fungi</taxon>
        <taxon>Fungi incertae sedis</taxon>
        <taxon>Chytridiomycota</taxon>
        <taxon>Chytridiomycota incertae sedis</taxon>
        <taxon>Chytridiomycetes</taxon>
        <taxon>Chytridiales</taxon>
        <taxon>Chytriomycetaceae</taxon>
        <taxon>Rhizoclosmatium</taxon>
    </lineage>
</organism>
<comment type="caution">
    <text evidence="3">The sequence shown here is derived from an EMBL/GenBank/DDBJ whole genome shotgun (WGS) entry which is preliminary data.</text>
</comment>
<accession>A0A1Y2CMI1</accession>
<dbReference type="OrthoDB" id="2130912at2759"/>
<evidence type="ECO:0000256" key="2">
    <source>
        <dbReference type="SAM" id="Phobius"/>
    </source>
</evidence>
<evidence type="ECO:0000313" key="4">
    <source>
        <dbReference type="Proteomes" id="UP000193642"/>
    </source>
</evidence>